<evidence type="ECO:0000256" key="1">
    <source>
        <dbReference type="SAM" id="MobiDB-lite"/>
    </source>
</evidence>
<proteinExistence type="predicted"/>
<evidence type="ECO:0000313" key="2">
    <source>
        <dbReference type="EMBL" id="KAL3851366.1"/>
    </source>
</evidence>
<dbReference type="EMBL" id="JBJXBP010000001">
    <property type="protein sequence ID" value="KAL3851366.1"/>
    <property type="molecule type" value="Genomic_DNA"/>
</dbReference>
<protein>
    <submittedName>
        <fullName evidence="2">Uncharacterized protein</fullName>
    </submittedName>
</protein>
<dbReference type="Proteomes" id="UP001634393">
    <property type="component" value="Unassembled WGS sequence"/>
</dbReference>
<comment type="caution">
    <text evidence="2">The sequence shown here is derived from an EMBL/GenBank/DDBJ whole genome shotgun (WGS) entry which is preliminary data.</text>
</comment>
<name>A0ABD3UQU2_9LAMI</name>
<feature type="compositionally biased region" description="Basic residues" evidence="1">
    <location>
        <begin position="11"/>
        <end position="22"/>
    </location>
</feature>
<sequence length="31" mass="3824">MSDMNPEMIKSLRKKKKKKKKEKMIFIEIKN</sequence>
<accession>A0ABD3UQU2</accession>
<evidence type="ECO:0000313" key="3">
    <source>
        <dbReference type="Proteomes" id="UP001634393"/>
    </source>
</evidence>
<keyword evidence="3" id="KW-1185">Reference proteome</keyword>
<reference evidence="2 3" key="1">
    <citation type="submission" date="2024-12" db="EMBL/GenBank/DDBJ databases">
        <title>The unique morphological basis and parallel evolutionary history of personate flowers in Penstemon.</title>
        <authorList>
            <person name="Depatie T.H."/>
            <person name="Wessinger C.A."/>
        </authorList>
    </citation>
    <scope>NUCLEOTIDE SEQUENCE [LARGE SCALE GENOMIC DNA]</scope>
    <source>
        <strain evidence="2">WTNN_2</strain>
        <tissue evidence="2">Leaf</tissue>
    </source>
</reference>
<gene>
    <name evidence="2" type="ORF">ACJIZ3_013248</name>
</gene>
<dbReference type="AlphaFoldDB" id="A0ABD3UQU2"/>
<organism evidence="2 3">
    <name type="scientific">Penstemon smallii</name>
    <dbReference type="NCBI Taxonomy" id="265156"/>
    <lineage>
        <taxon>Eukaryota</taxon>
        <taxon>Viridiplantae</taxon>
        <taxon>Streptophyta</taxon>
        <taxon>Embryophyta</taxon>
        <taxon>Tracheophyta</taxon>
        <taxon>Spermatophyta</taxon>
        <taxon>Magnoliopsida</taxon>
        <taxon>eudicotyledons</taxon>
        <taxon>Gunneridae</taxon>
        <taxon>Pentapetalae</taxon>
        <taxon>asterids</taxon>
        <taxon>lamiids</taxon>
        <taxon>Lamiales</taxon>
        <taxon>Plantaginaceae</taxon>
        <taxon>Cheloneae</taxon>
        <taxon>Penstemon</taxon>
    </lineage>
</organism>
<feature type="region of interest" description="Disordered" evidence="1">
    <location>
        <begin position="1"/>
        <end position="31"/>
    </location>
</feature>